<accession>A0ABQ2FHL5</accession>
<evidence type="ECO:0000313" key="2">
    <source>
        <dbReference type="EMBL" id="GGK99422.1"/>
    </source>
</evidence>
<dbReference type="Gene3D" id="3.40.50.300">
    <property type="entry name" value="P-loop containing nucleotide triphosphate hydrolases"/>
    <property type="match status" value="1"/>
</dbReference>
<dbReference type="Pfam" id="PF13614">
    <property type="entry name" value="AAA_31"/>
    <property type="match status" value="1"/>
</dbReference>
<dbReference type="PANTHER" id="PTHR13696">
    <property type="entry name" value="P-LOOP CONTAINING NUCLEOSIDE TRIPHOSPHATE HYDROLASE"/>
    <property type="match status" value="1"/>
</dbReference>
<reference evidence="3" key="1">
    <citation type="journal article" date="2019" name="Int. J. Syst. Evol. Microbiol.">
        <title>The Global Catalogue of Microorganisms (GCM) 10K type strain sequencing project: providing services to taxonomists for standard genome sequencing and annotation.</title>
        <authorList>
            <consortium name="The Broad Institute Genomics Platform"/>
            <consortium name="The Broad Institute Genome Sequencing Center for Infectious Disease"/>
            <person name="Wu L."/>
            <person name="Ma J."/>
        </authorList>
    </citation>
    <scope>NUCLEOTIDE SEQUENCE [LARGE SCALE GENOMIC DNA]</scope>
    <source>
        <strain evidence="3">JCM 19173</strain>
    </source>
</reference>
<keyword evidence="3" id="KW-1185">Reference proteome</keyword>
<dbReference type="CDD" id="cd02042">
    <property type="entry name" value="ParAB_family"/>
    <property type="match status" value="1"/>
</dbReference>
<evidence type="ECO:0000259" key="1">
    <source>
        <dbReference type="Pfam" id="PF13614"/>
    </source>
</evidence>
<dbReference type="PANTHER" id="PTHR13696:SF52">
    <property type="entry name" value="PARA FAMILY PROTEIN CT_582"/>
    <property type="match status" value="1"/>
</dbReference>
<comment type="caution">
    <text evidence="2">The sequence shown here is derived from an EMBL/GenBank/DDBJ whole genome shotgun (WGS) entry which is preliminary data.</text>
</comment>
<sequence>MLTSQLRQQLPAVLSAVQRGEAFTLRHYATDVARIVPLSSPPLKETPMRPTMTVLATYNQAGGSGKTSLTRDLGYALAARGHRVLLIDADPQASLTRWLGLFQVPEDGSVPAALNIQSTIRQVLDETADTLPTPIPAFGMDVIPANRHLKGAELYLSGQLPEEQGRLRHAIQALSGRYDYVLIDTPPADNALVLACIAASDLMIMPVTGSKGLDNIDNVSRVIRQARAINPELNFGLFVVTGYNKNLLHDAEVYEALQQVYGDLGPTAPPVAFRPGIYKDAPNAMQPVAVYRPKSPAVQELDAVAEAVISVANRQAAKVAG</sequence>
<dbReference type="SUPFAM" id="SSF52540">
    <property type="entry name" value="P-loop containing nucleoside triphosphate hydrolases"/>
    <property type="match status" value="1"/>
</dbReference>
<evidence type="ECO:0000313" key="3">
    <source>
        <dbReference type="Proteomes" id="UP000604341"/>
    </source>
</evidence>
<dbReference type="InterPro" id="IPR025669">
    <property type="entry name" value="AAA_dom"/>
</dbReference>
<gene>
    <name evidence="2" type="ORF">GCM10010844_17080</name>
</gene>
<protein>
    <submittedName>
        <fullName evidence="2">Chromosome partitioning protein ParA</fullName>
    </submittedName>
</protein>
<organism evidence="2 3">
    <name type="scientific">Deinococcus radiotolerans</name>
    <dbReference type="NCBI Taxonomy" id="1309407"/>
    <lineage>
        <taxon>Bacteria</taxon>
        <taxon>Thermotogati</taxon>
        <taxon>Deinococcota</taxon>
        <taxon>Deinococci</taxon>
        <taxon>Deinococcales</taxon>
        <taxon>Deinococcaceae</taxon>
        <taxon>Deinococcus</taxon>
    </lineage>
</organism>
<proteinExistence type="predicted"/>
<feature type="domain" description="AAA" evidence="1">
    <location>
        <begin position="52"/>
        <end position="233"/>
    </location>
</feature>
<dbReference type="InterPro" id="IPR027417">
    <property type="entry name" value="P-loop_NTPase"/>
</dbReference>
<dbReference type="EMBL" id="BMPE01000003">
    <property type="protein sequence ID" value="GGK99422.1"/>
    <property type="molecule type" value="Genomic_DNA"/>
</dbReference>
<dbReference type="Proteomes" id="UP000604341">
    <property type="component" value="Unassembled WGS sequence"/>
</dbReference>
<dbReference type="InterPro" id="IPR050678">
    <property type="entry name" value="DNA_Partitioning_ATPase"/>
</dbReference>
<name>A0ABQ2FHL5_9DEIO</name>